<keyword evidence="2" id="KW-0539">Nucleus</keyword>
<evidence type="ECO:0000313" key="4">
    <source>
        <dbReference type="Proteomes" id="UP000651452"/>
    </source>
</evidence>
<dbReference type="AlphaFoldDB" id="A0A8H7JCT8"/>
<dbReference type="Proteomes" id="UP000651452">
    <property type="component" value="Unassembled WGS sequence"/>
</dbReference>
<dbReference type="Pfam" id="PF11951">
    <property type="entry name" value="Fungal_trans_2"/>
    <property type="match status" value="1"/>
</dbReference>
<gene>
    <name evidence="3" type="ORF">EKO04_000953</name>
</gene>
<dbReference type="GO" id="GO:0005634">
    <property type="term" value="C:nucleus"/>
    <property type="evidence" value="ECO:0007669"/>
    <property type="project" value="UniProtKB-SubCell"/>
</dbReference>
<proteinExistence type="predicted"/>
<dbReference type="PANTHER" id="PTHR37534:SF20">
    <property type="entry name" value="PRO1A C6 ZINK-FINGER PROTEIN"/>
    <property type="match status" value="1"/>
</dbReference>
<keyword evidence="4" id="KW-1185">Reference proteome</keyword>
<sequence length="565" mass="62114">MAEQLKVEIKRNARTRRARIRIQSISRDLEDSLTQDIDAGCDFDAQSDLHTATEYPGGQTLRASETACLAPALTPPDSIGLANSPNSSSACRNQGVTAATHADHAAQQSHSAQKDFEPSLLMSYLDYAFPVLFPFYKPSVLEGGRSWLLTLALQHPAFYHNIIGLAAYFYGAVPVAPGPEHDACVVKAQTELQTQMEKAVQGVRNSLRDVNERGIQNALSDSIHLLGNIVQLVNFEIAFASSENWQIHLTAAANLFNQTLRHHGKGGQGVLLITSLLEKLRCNVPLNCSVWSAEQAAFRFFTAMVIYQDIIASTTLEKAPTLFSLYSNVIADTPMLDTPSLLNLEEFVGCQTWVLVSIAEISCLNEWKKGSTRQGNFDIMVQVRNATIIQERLSDGVARLNDAVRNVPLQAVNSPYRPLETILAKSNINSGSAASKSTEHRLITRIWAHAAHIYLIVMLSGWQPAHLELRNHVAQALELLGSIDNPSWLRTLAWPLCVTGCLAAKEQESAFRDIANASGGLAMFGTLRDALNIMEEVWSQRSQHNADTWDIASCLRILGHSVLLV</sequence>
<reference evidence="3" key="1">
    <citation type="submission" date="2018-12" db="EMBL/GenBank/DDBJ databases">
        <authorList>
            <person name="Syme R.A."/>
            <person name="Farfan-Caceres L."/>
            <person name="Lichtenzveig J."/>
        </authorList>
    </citation>
    <scope>NUCLEOTIDE SEQUENCE</scope>
    <source>
        <strain evidence="3">Al4</strain>
    </source>
</reference>
<organism evidence="3 4">
    <name type="scientific">Ascochyta lentis</name>
    <dbReference type="NCBI Taxonomy" id="205686"/>
    <lineage>
        <taxon>Eukaryota</taxon>
        <taxon>Fungi</taxon>
        <taxon>Dikarya</taxon>
        <taxon>Ascomycota</taxon>
        <taxon>Pezizomycotina</taxon>
        <taxon>Dothideomycetes</taxon>
        <taxon>Pleosporomycetidae</taxon>
        <taxon>Pleosporales</taxon>
        <taxon>Pleosporineae</taxon>
        <taxon>Didymellaceae</taxon>
        <taxon>Ascochyta</taxon>
    </lineage>
</organism>
<dbReference type="OrthoDB" id="5213892at2759"/>
<name>A0A8H7JCT8_9PLEO</name>
<dbReference type="InterPro" id="IPR021858">
    <property type="entry name" value="Fun_TF"/>
</dbReference>
<dbReference type="PANTHER" id="PTHR37534">
    <property type="entry name" value="TRANSCRIPTIONAL ACTIVATOR PROTEIN UGA3"/>
    <property type="match status" value="1"/>
</dbReference>
<evidence type="ECO:0000256" key="1">
    <source>
        <dbReference type="ARBA" id="ARBA00004123"/>
    </source>
</evidence>
<evidence type="ECO:0000313" key="3">
    <source>
        <dbReference type="EMBL" id="KAF9701251.1"/>
    </source>
</evidence>
<accession>A0A8H7JCT8</accession>
<reference evidence="3" key="2">
    <citation type="submission" date="2020-09" db="EMBL/GenBank/DDBJ databases">
        <title>Reference genome assembly for Australian Ascochyta lentis isolate Al4.</title>
        <authorList>
            <person name="Lee R.C."/>
            <person name="Farfan-Caceres L.M."/>
            <person name="Debler J.W."/>
            <person name="Williams A.H."/>
            <person name="Henares B.M."/>
        </authorList>
    </citation>
    <scope>NUCLEOTIDE SEQUENCE</scope>
    <source>
        <strain evidence="3">Al4</strain>
    </source>
</reference>
<protein>
    <submittedName>
        <fullName evidence="3">Uncharacterized protein</fullName>
    </submittedName>
</protein>
<dbReference type="EMBL" id="RZGK01000002">
    <property type="protein sequence ID" value="KAF9701251.1"/>
    <property type="molecule type" value="Genomic_DNA"/>
</dbReference>
<comment type="caution">
    <text evidence="3">The sequence shown here is derived from an EMBL/GenBank/DDBJ whole genome shotgun (WGS) entry which is preliminary data.</text>
</comment>
<evidence type="ECO:0000256" key="2">
    <source>
        <dbReference type="ARBA" id="ARBA00023242"/>
    </source>
</evidence>
<comment type="subcellular location">
    <subcellularLocation>
        <location evidence="1">Nucleus</location>
    </subcellularLocation>
</comment>